<evidence type="ECO:0000256" key="2">
    <source>
        <dbReference type="ARBA" id="ARBA00022723"/>
    </source>
</evidence>
<dbReference type="InterPro" id="IPR007219">
    <property type="entry name" value="XnlR_reg_dom"/>
</dbReference>
<keyword evidence="5" id="KW-0539">Nucleus</keyword>
<comment type="subcellular location">
    <subcellularLocation>
        <location evidence="1">Nucleus</location>
    </subcellularLocation>
</comment>
<evidence type="ECO:0000256" key="5">
    <source>
        <dbReference type="ARBA" id="ARBA00023242"/>
    </source>
</evidence>
<dbReference type="Pfam" id="PF04082">
    <property type="entry name" value="Fungal_trans"/>
    <property type="match status" value="1"/>
</dbReference>
<evidence type="ECO:0000313" key="8">
    <source>
        <dbReference type="Proteomes" id="UP001610446"/>
    </source>
</evidence>
<dbReference type="Proteomes" id="UP001610446">
    <property type="component" value="Unassembled WGS sequence"/>
</dbReference>
<dbReference type="EMBL" id="JBFXLU010000097">
    <property type="protein sequence ID" value="KAL2842688.1"/>
    <property type="molecule type" value="Genomic_DNA"/>
</dbReference>
<keyword evidence="2" id="KW-0479">Metal-binding</keyword>
<gene>
    <name evidence="7" type="ORF">BJY01DRAFT_248953</name>
</gene>
<dbReference type="InterPro" id="IPR050815">
    <property type="entry name" value="TF_fung"/>
</dbReference>
<accession>A0ABR4JRM0</accession>
<dbReference type="PANTHER" id="PTHR47338">
    <property type="entry name" value="ZN(II)2CYS6 TRANSCRIPTION FACTOR (EUROFUNG)-RELATED"/>
    <property type="match status" value="1"/>
</dbReference>
<evidence type="ECO:0000256" key="1">
    <source>
        <dbReference type="ARBA" id="ARBA00004123"/>
    </source>
</evidence>
<dbReference type="PANTHER" id="PTHR47338:SF10">
    <property type="entry name" value="TRANSCRIPTION FACTOR DOMAIN-CONTAINING PROTEIN-RELATED"/>
    <property type="match status" value="1"/>
</dbReference>
<evidence type="ECO:0000259" key="6">
    <source>
        <dbReference type="Pfam" id="PF04082"/>
    </source>
</evidence>
<evidence type="ECO:0000313" key="7">
    <source>
        <dbReference type="EMBL" id="KAL2842688.1"/>
    </source>
</evidence>
<sequence length="552" mass="61086">MFAHSVRFEGRSLDGTPPVITTALGYDVDAYTHFQNLAYTLVQQSLDETISPASKLCLLQAMALIVFNDLLRGVHGRASRLLGSSTQVAYELHLHLVDFQAPGHSQGIGSDLARWVADEERRRCWWALWKMDNFSSMIRRCPTAINANRIETYLPVPDAPWFNYHFQASCMLEVIPQARAKALKSSGNESADAWQIVISSIVRDAQALPKGNMQGVLLNVDPTNAATKQLCRYFRNSFRKRQTQEDPTQVETLIDSLHTIIEALPVYLRYKGEYLNFGFDAFTASRESEVRHLHAAKYATHFGLQLAQFMIYHNHAFDEIVSGAIFSGSSPGLEFRSSGSLQLPRGLGHCLKAADNICTIISQCPTDHIKFVSPYLASTVWLAAALQILRDLLVVVSDCGKTHSKYALLRGAFDQYSAFWGISPALLKNLDSLDARIRNFCCPTATPTTSSRESSVGTADFQQQGSYLAQDDSFSELPRVSISMPAAAEQFPGADPSLNITAGPSSALHLTSALDVIDDDRLPKSLNFDWDNGMPSDVHPGEDLFRCLLSVL</sequence>
<name>A0ABR4JRM0_9EURO</name>
<keyword evidence="3" id="KW-0805">Transcription regulation</keyword>
<comment type="caution">
    <text evidence="7">The sequence shown here is derived from an EMBL/GenBank/DDBJ whole genome shotgun (WGS) entry which is preliminary data.</text>
</comment>
<evidence type="ECO:0000256" key="3">
    <source>
        <dbReference type="ARBA" id="ARBA00023015"/>
    </source>
</evidence>
<organism evidence="7 8">
    <name type="scientific">Aspergillus pseudoustus</name>
    <dbReference type="NCBI Taxonomy" id="1810923"/>
    <lineage>
        <taxon>Eukaryota</taxon>
        <taxon>Fungi</taxon>
        <taxon>Dikarya</taxon>
        <taxon>Ascomycota</taxon>
        <taxon>Pezizomycotina</taxon>
        <taxon>Eurotiomycetes</taxon>
        <taxon>Eurotiomycetidae</taxon>
        <taxon>Eurotiales</taxon>
        <taxon>Aspergillaceae</taxon>
        <taxon>Aspergillus</taxon>
        <taxon>Aspergillus subgen. Nidulantes</taxon>
    </lineage>
</organism>
<protein>
    <recommendedName>
        <fullName evidence="6">Xylanolytic transcriptional activator regulatory domain-containing protein</fullName>
    </recommendedName>
</protein>
<dbReference type="CDD" id="cd12148">
    <property type="entry name" value="fungal_TF_MHR"/>
    <property type="match status" value="1"/>
</dbReference>
<keyword evidence="8" id="KW-1185">Reference proteome</keyword>
<feature type="domain" description="Xylanolytic transcriptional activator regulatory" evidence="6">
    <location>
        <begin position="33"/>
        <end position="167"/>
    </location>
</feature>
<keyword evidence="4" id="KW-0804">Transcription</keyword>
<reference evidence="7 8" key="1">
    <citation type="submission" date="2024-07" db="EMBL/GenBank/DDBJ databases">
        <title>Section-level genome sequencing and comparative genomics of Aspergillus sections Usti and Cavernicolus.</title>
        <authorList>
            <consortium name="Lawrence Berkeley National Laboratory"/>
            <person name="Nybo J.L."/>
            <person name="Vesth T.C."/>
            <person name="Theobald S."/>
            <person name="Frisvad J.C."/>
            <person name="Larsen T.O."/>
            <person name="Kjaerboelling I."/>
            <person name="Rothschild-Mancinelli K."/>
            <person name="Lyhne E.K."/>
            <person name="Kogle M.E."/>
            <person name="Barry K."/>
            <person name="Clum A."/>
            <person name="Na H."/>
            <person name="Ledsgaard L."/>
            <person name="Lin J."/>
            <person name="Lipzen A."/>
            <person name="Kuo A."/>
            <person name="Riley R."/>
            <person name="Mondo S."/>
            <person name="Labutti K."/>
            <person name="Haridas S."/>
            <person name="Pangalinan J."/>
            <person name="Salamov A.A."/>
            <person name="Simmons B.A."/>
            <person name="Magnuson J.K."/>
            <person name="Chen J."/>
            <person name="Drula E."/>
            <person name="Henrissat B."/>
            <person name="Wiebenga A."/>
            <person name="Lubbers R.J."/>
            <person name="Gomes A.C."/>
            <person name="Makela M.R."/>
            <person name="Stajich J."/>
            <person name="Grigoriev I.V."/>
            <person name="Mortensen U.H."/>
            <person name="De Vries R.P."/>
            <person name="Baker S.E."/>
            <person name="Andersen M.R."/>
        </authorList>
    </citation>
    <scope>NUCLEOTIDE SEQUENCE [LARGE SCALE GENOMIC DNA]</scope>
    <source>
        <strain evidence="7 8">CBS 123904</strain>
    </source>
</reference>
<proteinExistence type="predicted"/>
<evidence type="ECO:0000256" key="4">
    <source>
        <dbReference type="ARBA" id="ARBA00023163"/>
    </source>
</evidence>